<organism evidence="2">
    <name type="scientific">marine metagenome</name>
    <dbReference type="NCBI Taxonomy" id="408172"/>
    <lineage>
        <taxon>unclassified sequences</taxon>
        <taxon>metagenomes</taxon>
        <taxon>ecological metagenomes</taxon>
    </lineage>
</organism>
<dbReference type="AlphaFoldDB" id="A0A381PXD7"/>
<dbReference type="GO" id="GO:0005829">
    <property type="term" value="C:cytosol"/>
    <property type="evidence" value="ECO:0007669"/>
    <property type="project" value="TreeGrafter"/>
</dbReference>
<sequence>MKLNNEEINRYSRHLTLPEVGMAGQLELKESSVLMIGAGGLGSPLGMYLGAVGVGKIGLVDFDVVDHTNLHRQIAHTTSDEGRPKVESLRDTILGGNPNIEVEIHNIRLERDNVLELFKQYDIIADGSDNFETRYLINDAAYFSKKPLVSASIFRFQGQITIFSPETGGPCYRCLYSEPPPAALVPN</sequence>
<dbReference type="InterPro" id="IPR035985">
    <property type="entry name" value="Ubiquitin-activating_enz"/>
</dbReference>
<dbReference type="InterPro" id="IPR045886">
    <property type="entry name" value="ThiF/MoeB/HesA"/>
</dbReference>
<dbReference type="GO" id="GO:0016779">
    <property type="term" value="F:nucleotidyltransferase activity"/>
    <property type="evidence" value="ECO:0007669"/>
    <property type="project" value="TreeGrafter"/>
</dbReference>
<evidence type="ECO:0000313" key="2">
    <source>
        <dbReference type="EMBL" id="SUZ71741.1"/>
    </source>
</evidence>
<accession>A0A381PXD7</accession>
<dbReference type="PANTHER" id="PTHR10953:SF102">
    <property type="entry name" value="ADENYLYLTRANSFERASE AND SULFURTRANSFERASE MOCS3"/>
    <property type="match status" value="1"/>
</dbReference>
<dbReference type="GO" id="GO:0008641">
    <property type="term" value="F:ubiquitin-like modifier activating enzyme activity"/>
    <property type="evidence" value="ECO:0007669"/>
    <property type="project" value="InterPro"/>
</dbReference>
<dbReference type="SUPFAM" id="SSF69572">
    <property type="entry name" value="Activating enzymes of the ubiquitin-like proteins"/>
    <property type="match status" value="1"/>
</dbReference>
<dbReference type="Pfam" id="PF00899">
    <property type="entry name" value="ThiF"/>
    <property type="match status" value="1"/>
</dbReference>
<reference evidence="2" key="1">
    <citation type="submission" date="2018-05" db="EMBL/GenBank/DDBJ databases">
        <authorList>
            <person name="Lanie J.A."/>
            <person name="Ng W.-L."/>
            <person name="Kazmierczak K.M."/>
            <person name="Andrzejewski T.M."/>
            <person name="Davidsen T.M."/>
            <person name="Wayne K.J."/>
            <person name="Tettelin H."/>
            <person name="Glass J.I."/>
            <person name="Rusch D."/>
            <person name="Podicherti R."/>
            <person name="Tsui H.-C.T."/>
            <person name="Winkler M.E."/>
        </authorList>
    </citation>
    <scope>NUCLEOTIDE SEQUENCE</scope>
</reference>
<dbReference type="EMBL" id="UINC01001131">
    <property type="protein sequence ID" value="SUZ71741.1"/>
    <property type="molecule type" value="Genomic_DNA"/>
</dbReference>
<proteinExistence type="predicted"/>
<dbReference type="PANTHER" id="PTHR10953">
    <property type="entry name" value="UBIQUITIN-ACTIVATING ENZYME E1"/>
    <property type="match status" value="1"/>
</dbReference>
<gene>
    <name evidence="2" type="ORF">METZ01_LOCUS24595</name>
</gene>
<dbReference type="GO" id="GO:0008146">
    <property type="term" value="F:sulfotransferase activity"/>
    <property type="evidence" value="ECO:0007669"/>
    <property type="project" value="TreeGrafter"/>
</dbReference>
<dbReference type="CDD" id="cd00757">
    <property type="entry name" value="ThiF_MoeB_HesA_family"/>
    <property type="match status" value="1"/>
</dbReference>
<dbReference type="InterPro" id="IPR000594">
    <property type="entry name" value="ThiF_NAD_FAD-bd"/>
</dbReference>
<dbReference type="Gene3D" id="3.40.50.720">
    <property type="entry name" value="NAD(P)-binding Rossmann-like Domain"/>
    <property type="match status" value="1"/>
</dbReference>
<name>A0A381PXD7_9ZZZZ</name>
<protein>
    <recommendedName>
        <fullName evidence="1">THIF-type NAD/FAD binding fold domain-containing protein</fullName>
    </recommendedName>
</protein>
<evidence type="ECO:0000259" key="1">
    <source>
        <dbReference type="Pfam" id="PF00899"/>
    </source>
</evidence>
<dbReference type="GO" id="GO:0004792">
    <property type="term" value="F:thiosulfate-cyanide sulfurtransferase activity"/>
    <property type="evidence" value="ECO:0007669"/>
    <property type="project" value="TreeGrafter"/>
</dbReference>
<feature type="domain" description="THIF-type NAD/FAD binding fold" evidence="1">
    <location>
        <begin position="11"/>
        <end position="186"/>
    </location>
</feature>